<keyword evidence="3" id="KW-0597">Phosphoprotein</keyword>
<organism evidence="9 10">
    <name type="scientific">Pontibacter mangrovi</name>
    <dbReference type="NCBI Taxonomy" id="2589816"/>
    <lineage>
        <taxon>Bacteria</taxon>
        <taxon>Pseudomonadati</taxon>
        <taxon>Bacteroidota</taxon>
        <taxon>Cytophagia</taxon>
        <taxon>Cytophagales</taxon>
        <taxon>Hymenobacteraceae</taxon>
        <taxon>Pontibacter</taxon>
    </lineage>
</organism>
<dbReference type="SUPFAM" id="SSF55874">
    <property type="entry name" value="ATPase domain of HSP90 chaperone/DNA topoisomerase II/histidine kinase"/>
    <property type="match status" value="1"/>
</dbReference>
<dbReference type="InterPro" id="IPR036097">
    <property type="entry name" value="HisK_dim/P_sf"/>
</dbReference>
<dbReference type="NCBIfam" id="TIGR00229">
    <property type="entry name" value="sensory_box"/>
    <property type="match status" value="1"/>
</dbReference>
<protein>
    <recommendedName>
        <fullName evidence="2">histidine kinase</fullName>
        <ecNumber evidence="2">2.7.13.3</ecNumber>
    </recommendedName>
</protein>
<feature type="coiled-coil region" evidence="6">
    <location>
        <begin position="134"/>
        <end position="161"/>
    </location>
</feature>
<evidence type="ECO:0000259" key="8">
    <source>
        <dbReference type="PROSITE" id="PS50113"/>
    </source>
</evidence>
<dbReference type="Gene3D" id="3.30.450.20">
    <property type="entry name" value="PAS domain"/>
    <property type="match status" value="1"/>
</dbReference>
<dbReference type="SUPFAM" id="SSF55785">
    <property type="entry name" value="PYP-like sensor domain (PAS domain)"/>
    <property type="match status" value="1"/>
</dbReference>
<dbReference type="EMBL" id="VFRQ01000001">
    <property type="protein sequence ID" value="TPE46371.1"/>
    <property type="molecule type" value="Genomic_DNA"/>
</dbReference>
<proteinExistence type="predicted"/>
<dbReference type="PANTHER" id="PTHR43304">
    <property type="entry name" value="PHYTOCHROME-LIKE PROTEIN CPH1"/>
    <property type="match status" value="1"/>
</dbReference>
<sequence>MFGTTSPSKQTSSDLASLRLERLNRLLFNHYPDAVYTIGMDNCFHTVNHAACQVLQREPNELIGQPFYLSIHPEHWEEAAHYFRAAKDGHAQRYQAVVRSSSGESVFLDVTNFPLKVGQEMVGVFGIAKDITVQKRHEQELLRTTQELQRQNNELELFRKMIAHDFRSPIARLLGLGKLLQKDNVPPASRQTAITALLQSAQQLDAMVQDLNQVLTLHHQGDEPREWCNLSFITQQCLDNLKEEIQSAKATITLHSSSELELFTVKAFLASIIQNLLSNALKYRSKDRLPQISISLTQQGQEVLIAVTDNGTGMDLDQVGPSLFRMYKRFHRDVDGKGLGLYLVKEQVRLLQGRVEVSSAPDLGTTFTVTLPMQS</sequence>
<dbReference type="Pfam" id="PF02518">
    <property type="entry name" value="HATPase_c"/>
    <property type="match status" value="1"/>
</dbReference>
<dbReference type="InterPro" id="IPR005467">
    <property type="entry name" value="His_kinase_dom"/>
</dbReference>
<dbReference type="InterPro" id="IPR035965">
    <property type="entry name" value="PAS-like_dom_sf"/>
</dbReference>
<keyword evidence="10" id="KW-1185">Reference proteome</keyword>
<evidence type="ECO:0000256" key="1">
    <source>
        <dbReference type="ARBA" id="ARBA00000085"/>
    </source>
</evidence>
<dbReference type="SMART" id="SM00388">
    <property type="entry name" value="HisKA"/>
    <property type="match status" value="1"/>
</dbReference>
<dbReference type="Pfam" id="PF08448">
    <property type="entry name" value="PAS_4"/>
    <property type="match status" value="1"/>
</dbReference>
<dbReference type="InterPro" id="IPR036890">
    <property type="entry name" value="HATPase_C_sf"/>
</dbReference>
<dbReference type="PANTHER" id="PTHR43304:SF1">
    <property type="entry name" value="PAC DOMAIN-CONTAINING PROTEIN"/>
    <property type="match status" value="1"/>
</dbReference>
<evidence type="ECO:0000256" key="2">
    <source>
        <dbReference type="ARBA" id="ARBA00012438"/>
    </source>
</evidence>
<evidence type="ECO:0000313" key="9">
    <source>
        <dbReference type="EMBL" id="TPE46371.1"/>
    </source>
</evidence>
<dbReference type="EC" id="2.7.13.3" evidence="2"/>
<keyword evidence="5" id="KW-0418">Kinase</keyword>
<dbReference type="OrthoDB" id="9766459at2"/>
<dbReference type="PROSITE" id="PS50113">
    <property type="entry name" value="PAC"/>
    <property type="match status" value="1"/>
</dbReference>
<dbReference type="Proteomes" id="UP000316727">
    <property type="component" value="Unassembled WGS sequence"/>
</dbReference>
<feature type="domain" description="Histidine kinase" evidence="7">
    <location>
        <begin position="161"/>
        <end position="375"/>
    </location>
</feature>
<dbReference type="InterPro" id="IPR000014">
    <property type="entry name" value="PAS"/>
</dbReference>
<dbReference type="InterPro" id="IPR004358">
    <property type="entry name" value="Sig_transdc_His_kin-like_C"/>
</dbReference>
<feature type="domain" description="PAC" evidence="8">
    <location>
        <begin position="92"/>
        <end position="143"/>
    </location>
</feature>
<dbReference type="PROSITE" id="PS50109">
    <property type="entry name" value="HIS_KIN"/>
    <property type="match status" value="1"/>
</dbReference>
<dbReference type="InterPro" id="IPR052162">
    <property type="entry name" value="Sensor_kinase/Photoreceptor"/>
</dbReference>
<dbReference type="InterPro" id="IPR003594">
    <property type="entry name" value="HATPase_dom"/>
</dbReference>
<dbReference type="InterPro" id="IPR003661">
    <property type="entry name" value="HisK_dim/P_dom"/>
</dbReference>
<evidence type="ECO:0000313" key="10">
    <source>
        <dbReference type="Proteomes" id="UP000316727"/>
    </source>
</evidence>
<dbReference type="GO" id="GO:0000155">
    <property type="term" value="F:phosphorelay sensor kinase activity"/>
    <property type="evidence" value="ECO:0007669"/>
    <property type="project" value="InterPro"/>
</dbReference>
<dbReference type="SMART" id="SM00091">
    <property type="entry name" value="PAS"/>
    <property type="match status" value="1"/>
</dbReference>
<dbReference type="PRINTS" id="PR00344">
    <property type="entry name" value="BCTRLSENSOR"/>
</dbReference>
<evidence type="ECO:0000256" key="4">
    <source>
        <dbReference type="ARBA" id="ARBA00022679"/>
    </source>
</evidence>
<evidence type="ECO:0000256" key="5">
    <source>
        <dbReference type="ARBA" id="ARBA00022777"/>
    </source>
</evidence>
<comment type="caution">
    <text evidence="9">The sequence shown here is derived from an EMBL/GenBank/DDBJ whole genome shotgun (WGS) entry which is preliminary data.</text>
</comment>
<dbReference type="SMART" id="SM00387">
    <property type="entry name" value="HATPase_c"/>
    <property type="match status" value="1"/>
</dbReference>
<accession>A0A501WGW7</accession>
<dbReference type="CDD" id="cd00130">
    <property type="entry name" value="PAS"/>
    <property type="match status" value="1"/>
</dbReference>
<keyword evidence="4" id="KW-0808">Transferase</keyword>
<dbReference type="Pfam" id="PF00512">
    <property type="entry name" value="HisKA"/>
    <property type="match status" value="1"/>
</dbReference>
<dbReference type="Gene3D" id="3.30.565.10">
    <property type="entry name" value="Histidine kinase-like ATPase, C-terminal domain"/>
    <property type="match status" value="1"/>
</dbReference>
<dbReference type="AlphaFoldDB" id="A0A501WGW7"/>
<dbReference type="RefSeq" id="WP_140619346.1">
    <property type="nucleotide sequence ID" value="NZ_VFRQ01000001.1"/>
</dbReference>
<comment type="catalytic activity">
    <reaction evidence="1">
        <text>ATP + protein L-histidine = ADP + protein N-phospho-L-histidine.</text>
        <dbReference type="EC" id="2.7.13.3"/>
    </reaction>
</comment>
<dbReference type="InterPro" id="IPR013656">
    <property type="entry name" value="PAS_4"/>
</dbReference>
<name>A0A501WGW7_9BACT</name>
<dbReference type="CDD" id="cd00075">
    <property type="entry name" value="HATPase"/>
    <property type="match status" value="1"/>
</dbReference>
<evidence type="ECO:0000259" key="7">
    <source>
        <dbReference type="PROSITE" id="PS50109"/>
    </source>
</evidence>
<keyword evidence="6" id="KW-0175">Coiled coil</keyword>
<dbReference type="InterPro" id="IPR000700">
    <property type="entry name" value="PAS-assoc_C"/>
</dbReference>
<evidence type="ECO:0000256" key="6">
    <source>
        <dbReference type="SAM" id="Coils"/>
    </source>
</evidence>
<evidence type="ECO:0000256" key="3">
    <source>
        <dbReference type="ARBA" id="ARBA00022553"/>
    </source>
</evidence>
<dbReference type="SUPFAM" id="SSF47384">
    <property type="entry name" value="Homodimeric domain of signal transducing histidine kinase"/>
    <property type="match status" value="1"/>
</dbReference>
<dbReference type="Gene3D" id="1.10.287.130">
    <property type="match status" value="1"/>
</dbReference>
<reference evidence="9 10" key="1">
    <citation type="submission" date="2019-06" db="EMBL/GenBank/DDBJ databases">
        <title>A novel bacterium of genus Pontibacter, isolated from marine sediment.</title>
        <authorList>
            <person name="Huang H."/>
            <person name="Mo K."/>
            <person name="Hu Y."/>
        </authorList>
    </citation>
    <scope>NUCLEOTIDE SEQUENCE [LARGE SCALE GENOMIC DNA]</scope>
    <source>
        <strain evidence="9 10">HB172049</strain>
    </source>
</reference>
<gene>
    <name evidence="9" type="ORF">FJM65_03245</name>
</gene>